<name>A0ABW3B9Q3_9ACTN</name>
<evidence type="ECO:0000313" key="2">
    <source>
        <dbReference type="EMBL" id="MFD0799794.1"/>
    </source>
</evidence>
<dbReference type="Proteomes" id="UP001596956">
    <property type="component" value="Unassembled WGS sequence"/>
</dbReference>
<dbReference type="SUPFAM" id="SSF47336">
    <property type="entry name" value="ACP-like"/>
    <property type="match status" value="1"/>
</dbReference>
<dbReference type="Pfam" id="PF00550">
    <property type="entry name" value="PP-binding"/>
    <property type="match status" value="1"/>
</dbReference>
<sequence length="90" mass="9793">MSRDETVSAIVDALGKVLEREVTEATEATQLFEELHLDSTSVLELLMVLEDTTGVEVDPEEIDMDDFATVGSLASYLESQRTDRSAAGQA</sequence>
<gene>
    <name evidence="2" type="ORF">ACFQZU_00465</name>
</gene>
<comment type="caution">
    <text evidence="2">The sequence shown here is derived from an EMBL/GenBank/DDBJ whole genome shotgun (WGS) entry which is preliminary data.</text>
</comment>
<organism evidence="2 3">
    <name type="scientific">Streptomonospora algeriensis</name>
    <dbReference type="NCBI Taxonomy" id="995084"/>
    <lineage>
        <taxon>Bacteria</taxon>
        <taxon>Bacillati</taxon>
        <taxon>Actinomycetota</taxon>
        <taxon>Actinomycetes</taxon>
        <taxon>Streptosporangiales</taxon>
        <taxon>Nocardiopsidaceae</taxon>
        <taxon>Streptomonospora</taxon>
    </lineage>
</organism>
<dbReference type="EMBL" id="JBHTHR010000004">
    <property type="protein sequence ID" value="MFD0799794.1"/>
    <property type="molecule type" value="Genomic_DNA"/>
</dbReference>
<dbReference type="PROSITE" id="PS50075">
    <property type="entry name" value="CARRIER"/>
    <property type="match status" value="1"/>
</dbReference>
<proteinExistence type="predicted"/>
<keyword evidence="3" id="KW-1185">Reference proteome</keyword>
<evidence type="ECO:0000313" key="3">
    <source>
        <dbReference type="Proteomes" id="UP001596956"/>
    </source>
</evidence>
<dbReference type="InterPro" id="IPR036736">
    <property type="entry name" value="ACP-like_sf"/>
</dbReference>
<reference evidence="3" key="1">
    <citation type="journal article" date="2019" name="Int. J. Syst. Evol. Microbiol.">
        <title>The Global Catalogue of Microorganisms (GCM) 10K type strain sequencing project: providing services to taxonomists for standard genome sequencing and annotation.</title>
        <authorList>
            <consortium name="The Broad Institute Genomics Platform"/>
            <consortium name="The Broad Institute Genome Sequencing Center for Infectious Disease"/>
            <person name="Wu L."/>
            <person name="Ma J."/>
        </authorList>
    </citation>
    <scope>NUCLEOTIDE SEQUENCE [LARGE SCALE GENOMIC DNA]</scope>
    <source>
        <strain evidence="3">CCUG 63369</strain>
    </source>
</reference>
<feature type="domain" description="Carrier" evidence="1">
    <location>
        <begin position="1"/>
        <end position="81"/>
    </location>
</feature>
<protein>
    <submittedName>
        <fullName evidence="2">Acyl carrier protein</fullName>
    </submittedName>
</protein>
<accession>A0ABW3B9Q3</accession>
<dbReference type="Gene3D" id="1.10.1200.10">
    <property type="entry name" value="ACP-like"/>
    <property type="match status" value="1"/>
</dbReference>
<dbReference type="InterPro" id="IPR009081">
    <property type="entry name" value="PP-bd_ACP"/>
</dbReference>
<evidence type="ECO:0000259" key="1">
    <source>
        <dbReference type="PROSITE" id="PS50075"/>
    </source>
</evidence>